<evidence type="ECO:0000313" key="2">
    <source>
        <dbReference type="Proteomes" id="UP000003299"/>
    </source>
</evidence>
<dbReference type="Proteomes" id="UP000003299">
    <property type="component" value="Unassembled WGS sequence"/>
</dbReference>
<name>F0BFJ9_9XANT</name>
<organism evidence="1 2">
    <name type="scientific">Xanthomonas vesicatoria ATCC 35937</name>
    <dbReference type="NCBI Taxonomy" id="925775"/>
    <lineage>
        <taxon>Bacteria</taxon>
        <taxon>Pseudomonadati</taxon>
        <taxon>Pseudomonadota</taxon>
        <taxon>Gammaproteobacteria</taxon>
        <taxon>Lysobacterales</taxon>
        <taxon>Lysobacteraceae</taxon>
        <taxon>Xanthomonas</taxon>
    </lineage>
</organism>
<dbReference type="EMBL" id="AEQV01000106">
    <property type="protein sequence ID" value="EGD08766.1"/>
    <property type="molecule type" value="Genomic_DNA"/>
</dbReference>
<protein>
    <submittedName>
        <fullName evidence="1">Uncharacterized protein</fullName>
    </submittedName>
</protein>
<sequence length="86" mass="9973">MESCQGFRQAFVITRQASEPIDPTETALQDPTARQQYKTFLGLRQFYDVQFNAFLLRGFGRSFACVALIDEGQFHRISCEMLNFLR</sequence>
<accession>F0BFJ9</accession>
<evidence type="ECO:0000313" key="1">
    <source>
        <dbReference type="EMBL" id="EGD08766.1"/>
    </source>
</evidence>
<gene>
    <name evidence="1" type="ORF">XVE_2992</name>
</gene>
<comment type="caution">
    <text evidence="1">The sequence shown here is derived from an EMBL/GenBank/DDBJ whole genome shotgun (WGS) entry which is preliminary data.</text>
</comment>
<proteinExistence type="predicted"/>
<reference evidence="1 2" key="1">
    <citation type="journal article" date="2011" name="BMC Genomics">
        <title>Comparative genomics reveals diversity among xanthomonads infecting tomato and pepper.</title>
        <authorList>
            <person name="Potnis N."/>
            <person name="Krasileva K."/>
            <person name="Chow V."/>
            <person name="Almeida N.F."/>
            <person name="Patil P.B."/>
            <person name="Ryan R.P."/>
            <person name="Sharlach M."/>
            <person name="Behlau F."/>
            <person name="Dow J.M."/>
            <person name="Momol M.T."/>
            <person name="White F.F."/>
            <person name="Preston J.F."/>
            <person name="Vinatzer B.A."/>
            <person name="Koebnik R."/>
            <person name="Setubal J.C."/>
            <person name="Norman D.J."/>
            <person name="Staskawicz B.J."/>
            <person name="Jones J.B."/>
        </authorList>
    </citation>
    <scope>NUCLEOTIDE SEQUENCE [LARGE SCALE GENOMIC DNA]</scope>
    <source>
        <strain evidence="1 2">ATCC 35937</strain>
    </source>
</reference>
<dbReference type="AlphaFoldDB" id="F0BFJ9"/>